<feature type="transmembrane region" description="Helical" evidence="8">
    <location>
        <begin position="1209"/>
        <end position="1230"/>
    </location>
</feature>
<comment type="similarity">
    <text evidence="2">Belongs to the CD36 family.</text>
</comment>
<evidence type="ECO:0000313" key="11">
    <source>
        <dbReference type="Proteomes" id="UP000719412"/>
    </source>
</evidence>
<reference evidence="10" key="1">
    <citation type="journal article" date="2020" name="J Insects Food Feed">
        <title>The yellow mealworm (Tenebrio molitor) genome: a resource for the emerging insects as food and feed industry.</title>
        <authorList>
            <person name="Eriksson T."/>
            <person name="Andere A."/>
            <person name="Kelstrup H."/>
            <person name="Emery V."/>
            <person name="Picard C."/>
        </authorList>
    </citation>
    <scope>NUCLEOTIDE SEQUENCE</scope>
    <source>
        <strain evidence="10">Stoneville</strain>
        <tissue evidence="10">Whole head</tissue>
    </source>
</reference>
<evidence type="ECO:0000256" key="8">
    <source>
        <dbReference type="SAM" id="Phobius"/>
    </source>
</evidence>
<protein>
    <recommendedName>
        <fullName evidence="9">Fibronectin type III domain-containing protein</fullName>
    </recommendedName>
</protein>
<keyword evidence="4 8" id="KW-0812">Transmembrane</keyword>
<feature type="transmembrane region" description="Helical" evidence="8">
    <location>
        <begin position="676"/>
        <end position="698"/>
    </location>
</feature>
<keyword evidence="11" id="KW-1185">Reference proteome</keyword>
<comment type="subcellular location">
    <subcellularLocation>
        <location evidence="1">Cell membrane</location>
    </subcellularLocation>
</comment>
<dbReference type="GO" id="GO:0005737">
    <property type="term" value="C:cytoplasm"/>
    <property type="evidence" value="ECO:0007669"/>
    <property type="project" value="TreeGrafter"/>
</dbReference>
<dbReference type="Pfam" id="PF01130">
    <property type="entry name" value="CD36"/>
    <property type="match status" value="3"/>
</dbReference>
<feature type="domain" description="Fibronectin type III" evidence="9">
    <location>
        <begin position="2"/>
        <end position="58"/>
    </location>
</feature>
<evidence type="ECO:0000256" key="3">
    <source>
        <dbReference type="ARBA" id="ARBA00022475"/>
    </source>
</evidence>
<evidence type="ECO:0000256" key="6">
    <source>
        <dbReference type="ARBA" id="ARBA00023136"/>
    </source>
</evidence>
<evidence type="ECO:0000256" key="7">
    <source>
        <dbReference type="ARBA" id="ARBA00023180"/>
    </source>
</evidence>
<keyword evidence="5 8" id="KW-1133">Transmembrane helix</keyword>
<dbReference type="PRINTS" id="PR01609">
    <property type="entry name" value="CD36FAMILY"/>
</dbReference>
<dbReference type="GO" id="GO:0005886">
    <property type="term" value="C:plasma membrane"/>
    <property type="evidence" value="ECO:0007669"/>
    <property type="project" value="UniProtKB-SubCell"/>
</dbReference>
<keyword evidence="3" id="KW-1003">Cell membrane</keyword>
<name>A0A8J6HD53_TENMO</name>
<dbReference type="PANTHER" id="PTHR11923">
    <property type="entry name" value="SCAVENGER RECEPTOR CLASS B TYPE-1 SR-B1"/>
    <property type="match status" value="1"/>
</dbReference>
<comment type="caution">
    <text evidence="10">The sequence shown here is derived from an EMBL/GenBank/DDBJ whole genome shotgun (WGS) entry which is preliminary data.</text>
</comment>
<keyword evidence="6 8" id="KW-0472">Membrane</keyword>
<dbReference type="Proteomes" id="UP000719412">
    <property type="component" value="Unassembled WGS sequence"/>
</dbReference>
<evidence type="ECO:0000256" key="1">
    <source>
        <dbReference type="ARBA" id="ARBA00004236"/>
    </source>
</evidence>
<dbReference type="PANTHER" id="PTHR11923:SF93">
    <property type="entry name" value="GH07959P-RELATED"/>
    <property type="match status" value="1"/>
</dbReference>
<dbReference type="InterPro" id="IPR002159">
    <property type="entry name" value="CD36_fam"/>
</dbReference>
<accession>A0A8J6HD53</accession>
<proteinExistence type="inferred from homology"/>
<organism evidence="10 11">
    <name type="scientific">Tenebrio molitor</name>
    <name type="common">Yellow mealworm beetle</name>
    <dbReference type="NCBI Taxonomy" id="7067"/>
    <lineage>
        <taxon>Eukaryota</taxon>
        <taxon>Metazoa</taxon>
        <taxon>Ecdysozoa</taxon>
        <taxon>Arthropoda</taxon>
        <taxon>Hexapoda</taxon>
        <taxon>Insecta</taxon>
        <taxon>Pterygota</taxon>
        <taxon>Neoptera</taxon>
        <taxon>Endopterygota</taxon>
        <taxon>Coleoptera</taxon>
        <taxon>Polyphaga</taxon>
        <taxon>Cucujiformia</taxon>
        <taxon>Tenebrionidae</taxon>
        <taxon>Tenebrio</taxon>
    </lineage>
</organism>
<evidence type="ECO:0000256" key="5">
    <source>
        <dbReference type="ARBA" id="ARBA00022989"/>
    </source>
</evidence>
<sequence length="1645" mass="188243">MSFSKYNVNAMTDPLSALPSPIIRRPRQNSVFVGSSTMAILNPPPRRVKSAIDIQHLVVNEHSPTSLTGSVIPILNRDRRPSITIDRPRHRPSIAVVERPPSQRYRRSSCFVERPSRQHRNFISFDHPFSDRKTSISIEKPSCSHHQPIISFEAHVEPASVKVDMTASKLPKVSRSFEQPPRERSKPERMATSLDVSSVSFDRRYSIPEEDRSSPVFICLDESKITAPLLEGLKKEKRICDMKSSRRSLQVYLCTFATSVFLIAIGLVLSLIWPVLLKFILDNLMVLTTKSYAFDLWKKFPEPFPIDFYFFNWTNPESVTNETVKPKFQEMGPYRFFETKEKANIIWNSNGTVTFRHRKFWYFDENKGINDIQDRITTINPVALSSVYATRSWNYFLRKGLSVSLSSMAPNVYLTRTVSQMLFEGYEDPLINMARSLPFLGNSVPGWDRFGWFYTRNGSTTYEGIFNMGTGINSTFGRLYSWNHWTQTPYYEGNCAKVNGSAGEFFLPPDHDSISFFSPDLCRTLTLKYAGPSTVKNILGNKYVIDEHMLDNGTLYPENKCFCNGECVPSGLVNVSSCRFGSPSFASLPHFYSADPYYLDSVEGLKPDKRKHQFFLTLEPTTGIPLEVGARLQINMLMQPIAGITLYENVPRVFVPMLWFEQRVQIPDSEVFKLKMLLNLSIICTSLGILLMFIGLIVSSCLVYKILSRCACVIAATLFLCGPILIVVHPTVFKIALSMTPNSIVYKLWKDVPFDIAVDMFFFNWTNPQDIYNTSVKPKFREVGPYRFWQKEDKQNITWNDNGTITFLQRKFWYYDETVRKNGLLDNITTVNTIPLTAAYLSRSWNYLYRKAVSFTVSGLTSHIYATHTVGDLLFDGYKEPLIRIARSTPLFASFGFPDWGRFGWFYQRNGSSDFDGVFNMGTGTNSLFGNIYNWNYANTTDYFEGECGKVEGSLGEFFSRNLGRDTITMFAVETRRLVLLKYAGNETVNGIFGYKYIGEDHMLDNGTIHPENKCFCNGECVPSGVANLSLTKFGIPLFGSLPHFYRADPYYVNSVEGLQPDGTKHEFSFTIEPSTGIPLEVNARVQANLLLQPIRYLSLYEQVPRIFMPILWVQQSFKLSGTTAFLLKLVLAIPTICISIGSLMVATSFALTFYIISKKCWNKKQCKKANDSLSLEQLAPLKERQLNNEPTERSLIETKMSSEHQKRVCVLGLSLLTIFAGLALIFTSADLFKIIIRKILVLKPGTRMYDVWKNVPELVPMDVYLFNWTNPEEIRNKSVKPKFQQVGPYRFMMKARKSNITWNENGTVTFKHLKYWYYNRDDSKGDLQDMVTNLHPTALGVSHVSRTWNYVIRKGVSISLRGIAPTIHISRRAEDLLFKGYPDTLMKLAKTFPFFANADIPQWERFGWFYMRNGSTDFEGVFNIKTGINSGFGRINTWNYWTQTPYFGGDCRKVDGFVGDLFDPDSIGDTIVMFSPDLCRPIILQYDGEKKVKGILGNKYSFDDYMLDNGTKYPENKCYCNGDCFPSGIFNVSSCRYGMPGFSSLPHFYKADPLYTNSIEGMRPTKEKHEFYIVLEPVGPYRFMMDMGKSNITWNDNGTVTFRQLKYWYYTREGSKGDLQDMVTTLHPTALVSLKFRKLLNIIS</sequence>
<evidence type="ECO:0000256" key="4">
    <source>
        <dbReference type="ARBA" id="ARBA00022692"/>
    </source>
</evidence>
<evidence type="ECO:0000256" key="2">
    <source>
        <dbReference type="ARBA" id="ARBA00010532"/>
    </source>
</evidence>
<gene>
    <name evidence="10" type="ORF">GEV33_010755</name>
</gene>
<reference evidence="10" key="2">
    <citation type="submission" date="2021-08" db="EMBL/GenBank/DDBJ databases">
        <authorList>
            <person name="Eriksson T."/>
        </authorList>
    </citation>
    <scope>NUCLEOTIDE SEQUENCE</scope>
    <source>
        <strain evidence="10">Stoneville</strain>
        <tissue evidence="10">Whole head</tissue>
    </source>
</reference>
<keyword evidence="7" id="KW-0325">Glycoprotein</keyword>
<dbReference type="InterPro" id="IPR032073">
    <property type="entry name" value="FNDC5_C"/>
</dbReference>
<dbReference type="GO" id="GO:0005044">
    <property type="term" value="F:scavenger receptor activity"/>
    <property type="evidence" value="ECO:0007669"/>
    <property type="project" value="TreeGrafter"/>
</dbReference>
<dbReference type="Pfam" id="PF16066">
    <property type="entry name" value="DUF4808"/>
    <property type="match status" value="1"/>
</dbReference>
<feature type="transmembrane region" description="Helical" evidence="8">
    <location>
        <begin position="1126"/>
        <end position="1157"/>
    </location>
</feature>
<evidence type="ECO:0000313" key="10">
    <source>
        <dbReference type="EMBL" id="KAH0812036.1"/>
    </source>
</evidence>
<evidence type="ECO:0000259" key="9">
    <source>
        <dbReference type="Pfam" id="PF16066"/>
    </source>
</evidence>
<dbReference type="EMBL" id="JABDTM020026349">
    <property type="protein sequence ID" value="KAH0812036.1"/>
    <property type="molecule type" value="Genomic_DNA"/>
</dbReference>
<feature type="transmembrane region" description="Helical" evidence="8">
    <location>
        <begin position="251"/>
        <end position="276"/>
    </location>
</feature>
<feature type="transmembrane region" description="Helical" evidence="8">
    <location>
        <begin position="710"/>
        <end position="733"/>
    </location>
</feature>